<dbReference type="InterPro" id="IPR007627">
    <property type="entry name" value="RNA_pol_sigma70_r2"/>
</dbReference>
<feature type="domain" description="RNA polymerase sigma-70 region 2" evidence="5">
    <location>
        <begin position="24"/>
        <end position="91"/>
    </location>
</feature>
<proteinExistence type="inferred from homology"/>
<protein>
    <submittedName>
        <fullName evidence="7">Sigma-70 family RNA polymerase sigma factor</fullName>
    </submittedName>
</protein>
<dbReference type="PANTHER" id="PTHR43133">
    <property type="entry name" value="RNA POLYMERASE ECF-TYPE SIGMA FACTO"/>
    <property type="match status" value="1"/>
</dbReference>
<dbReference type="Gene3D" id="1.10.10.10">
    <property type="entry name" value="Winged helix-like DNA-binding domain superfamily/Winged helix DNA-binding domain"/>
    <property type="match status" value="1"/>
</dbReference>
<comment type="caution">
    <text evidence="7">The sequence shown here is derived from an EMBL/GenBank/DDBJ whole genome shotgun (WGS) entry which is preliminary data.</text>
</comment>
<keyword evidence="3" id="KW-0731">Sigma factor</keyword>
<evidence type="ECO:0000259" key="6">
    <source>
        <dbReference type="Pfam" id="PF08281"/>
    </source>
</evidence>
<dbReference type="NCBIfam" id="TIGR02937">
    <property type="entry name" value="sigma70-ECF"/>
    <property type="match status" value="1"/>
</dbReference>
<evidence type="ECO:0000256" key="2">
    <source>
        <dbReference type="ARBA" id="ARBA00023015"/>
    </source>
</evidence>
<dbReference type="CDD" id="cd06171">
    <property type="entry name" value="Sigma70_r4"/>
    <property type="match status" value="1"/>
</dbReference>
<dbReference type="Pfam" id="PF08281">
    <property type="entry name" value="Sigma70_r4_2"/>
    <property type="match status" value="1"/>
</dbReference>
<evidence type="ECO:0000256" key="3">
    <source>
        <dbReference type="ARBA" id="ARBA00023082"/>
    </source>
</evidence>
<organism evidence="7 8">
    <name type="scientific">Kribbella sancticallisti</name>
    <dbReference type="NCBI Taxonomy" id="460087"/>
    <lineage>
        <taxon>Bacteria</taxon>
        <taxon>Bacillati</taxon>
        <taxon>Actinomycetota</taxon>
        <taxon>Actinomycetes</taxon>
        <taxon>Propionibacteriales</taxon>
        <taxon>Kribbellaceae</taxon>
        <taxon>Kribbella</taxon>
    </lineage>
</organism>
<dbReference type="InterPro" id="IPR013325">
    <property type="entry name" value="RNA_pol_sigma_r2"/>
</dbReference>
<accession>A0ABP4QM53</accession>
<dbReference type="EMBL" id="BAAAOS010000064">
    <property type="protein sequence ID" value="GAA1613621.1"/>
    <property type="molecule type" value="Genomic_DNA"/>
</dbReference>
<dbReference type="SUPFAM" id="SSF88659">
    <property type="entry name" value="Sigma3 and sigma4 domains of RNA polymerase sigma factors"/>
    <property type="match status" value="1"/>
</dbReference>
<evidence type="ECO:0000259" key="5">
    <source>
        <dbReference type="Pfam" id="PF04542"/>
    </source>
</evidence>
<dbReference type="RefSeq" id="WP_344221954.1">
    <property type="nucleotide sequence ID" value="NZ_BAAAOS010000064.1"/>
</dbReference>
<comment type="similarity">
    <text evidence="1">Belongs to the sigma-70 factor family. ECF subfamily.</text>
</comment>
<dbReference type="PANTHER" id="PTHR43133:SF62">
    <property type="entry name" value="RNA POLYMERASE SIGMA FACTOR SIGZ"/>
    <property type="match status" value="1"/>
</dbReference>
<name>A0ABP4QM53_9ACTN</name>
<dbReference type="Gene3D" id="1.10.1740.10">
    <property type="match status" value="1"/>
</dbReference>
<dbReference type="Proteomes" id="UP001500393">
    <property type="component" value="Unassembled WGS sequence"/>
</dbReference>
<reference evidence="8" key="1">
    <citation type="journal article" date="2019" name="Int. J. Syst. Evol. Microbiol.">
        <title>The Global Catalogue of Microorganisms (GCM) 10K type strain sequencing project: providing services to taxonomists for standard genome sequencing and annotation.</title>
        <authorList>
            <consortium name="The Broad Institute Genomics Platform"/>
            <consortium name="The Broad Institute Genome Sequencing Center for Infectious Disease"/>
            <person name="Wu L."/>
            <person name="Ma J."/>
        </authorList>
    </citation>
    <scope>NUCLEOTIDE SEQUENCE [LARGE SCALE GENOMIC DNA]</scope>
    <source>
        <strain evidence="8">JCM 14969</strain>
    </source>
</reference>
<dbReference type="InterPro" id="IPR039425">
    <property type="entry name" value="RNA_pol_sigma-70-like"/>
</dbReference>
<dbReference type="InterPro" id="IPR014284">
    <property type="entry name" value="RNA_pol_sigma-70_dom"/>
</dbReference>
<dbReference type="Pfam" id="PF04542">
    <property type="entry name" value="Sigma70_r2"/>
    <property type="match status" value="1"/>
</dbReference>
<keyword evidence="4" id="KW-0804">Transcription</keyword>
<dbReference type="InterPro" id="IPR013249">
    <property type="entry name" value="RNA_pol_sigma70_r4_t2"/>
</dbReference>
<evidence type="ECO:0000313" key="8">
    <source>
        <dbReference type="Proteomes" id="UP001500393"/>
    </source>
</evidence>
<dbReference type="InterPro" id="IPR036388">
    <property type="entry name" value="WH-like_DNA-bd_sf"/>
</dbReference>
<dbReference type="SUPFAM" id="SSF88946">
    <property type="entry name" value="Sigma2 domain of RNA polymerase sigma factors"/>
    <property type="match status" value="1"/>
</dbReference>
<evidence type="ECO:0000256" key="1">
    <source>
        <dbReference type="ARBA" id="ARBA00010641"/>
    </source>
</evidence>
<sequence>MTPGDAQSLGARFQRGDDSALGEMYQRYAGPMFVTAVSLLGDREQAADAVQRAFVQAWRAADGFDPRRELKPWLYAITRRAAVDVYRRERRNAGNVSLQVVREVADDGPSMDRIWRSWQVREALDQLPPGERKVLELAYYRGYSQSEIATELDLPLGTVKSRTSRAQRRLADLLPHLREAAHAVAS</sequence>
<dbReference type="InterPro" id="IPR013324">
    <property type="entry name" value="RNA_pol_sigma_r3/r4-like"/>
</dbReference>
<keyword evidence="2" id="KW-0805">Transcription regulation</keyword>
<evidence type="ECO:0000313" key="7">
    <source>
        <dbReference type="EMBL" id="GAA1613621.1"/>
    </source>
</evidence>
<evidence type="ECO:0000256" key="4">
    <source>
        <dbReference type="ARBA" id="ARBA00023163"/>
    </source>
</evidence>
<keyword evidence="8" id="KW-1185">Reference proteome</keyword>
<feature type="domain" description="RNA polymerase sigma factor 70 region 4 type 2" evidence="6">
    <location>
        <begin position="119"/>
        <end position="170"/>
    </location>
</feature>
<gene>
    <name evidence="7" type="ORF">GCM10009789_79750</name>
</gene>